<dbReference type="GO" id="GO:0016788">
    <property type="term" value="F:hydrolase activity, acting on ester bonds"/>
    <property type="evidence" value="ECO:0007669"/>
    <property type="project" value="UniProtKB-ARBA"/>
</dbReference>
<comment type="caution">
    <text evidence="3">The sequence shown here is derived from an EMBL/GenBank/DDBJ whole genome shotgun (WGS) entry which is preliminary data.</text>
</comment>
<dbReference type="Proteomes" id="UP001139344">
    <property type="component" value="Unassembled WGS sequence"/>
</dbReference>
<dbReference type="Pfam" id="PF00041">
    <property type="entry name" value="fn3"/>
    <property type="match status" value="1"/>
</dbReference>
<evidence type="ECO:0000256" key="1">
    <source>
        <dbReference type="ARBA" id="ARBA00022737"/>
    </source>
</evidence>
<evidence type="ECO:0000313" key="3">
    <source>
        <dbReference type="EMBL" id="MCG9970983.1"/>
    </source>
</evidence>
<dbReference type="PROSITE" id="PS50853">
    <property type="entry name" value="FN3"/>
    <property type="match status" value="1"/>
</dbReference>
<dbReference type="InterPro" id="IPR050991">
    <property type="entry name" value="ECM_Regulatory_Proteins"/>
</dbReference>
<dbReference type="Gene3D" id="3.40.50.1110">
    <property type="entry name" value="SGNH hydrolase"/>
    <property type="match status" value="1"/>
</dbReference>
<dbReference type="SUPFAM" id="SSF49265">
    <property type="entry name" value="Fibronectin type III"/>
    <property type="match status" value="1"/>
</dbReference>
<dbReference type="EMBL" id="JAJSON010000014">
    <property type="protein sequence ID" value="MCG9970983.1"/>
    <property type="molecule type" value="Genomic_DNA"/>
</dbReference>
<dbReference type="SMART" id="SM00060">
    <property type="entry name" value="FN3"/>
    <property type="match status" value="2"/>
</dbReference>
<keyword evidence="4" id="KW-1185">Reference proteome</keyword>
<evidence type="ECO:0000313" key="4">
    <source>
        <dbReference type="Proteomes" id="UP001139344"/>
    </source>
</evidence>
<accession>A0A9X2A7N1</accession>
<dbReference type="Gene3D" id="2.60.40.10">
    <property type="entry name" value="Immunoglobulins"/>
    <property type="match status" value="2"/>
</dbReference>
<organism evidence="3 4">
    <name type="scientific">Christiangramia crocea</name>
    <dbReference type="NCBI Taxonomy" id="2904124"/>
    <lineage>
        <taxon>Bacteria</taxon>
        <taxon>Pseudomonadati</taxon>
        <taxon>Bacteroidota</taxon>
        <taxon>Flavobacteriia</taxon>
        <taxon>Flavobacteriales</taxon>
        <taxon>Flavobacteriaceae</taxon>
        <taxon>Christiangramia</taxon>
    </lineage>
</organism>
<protein>
    <submittedName>
        <fullName evidence="3">Fibronectin type III domain-containing protein</fullName>
    </submittedName>
</protein>
<dbReference type="SUPFAM" id="SSF52266">
    <property type="entry name" value="SGNH hydrolase"/>
    <property type="match status" value="1"/>
</dbReference>
<dbReference type="AlphaFoldDB" id="A0A9X2A7N1"/>
<dbReference type="PANTHER" id="PTHR46708">
    <property type="entry name" value="TENASCIN"/>
    <property type="match status" value="1"/>
</dbReference>
<feature type="domain" description="Fibronectin type-III" evidence="2">
    <location>
        <begin position="249"/>
        <end position="331"/>
    </location>
</feature>
<dbReference type="InterPro" id="IPR036514">
    <property type="entry name" value="SGNH_hydro_sf"/>
</dbReference>
<dbReference type="InterPro" id="IPR036116">
    <property type="entry name" value="FN3_sf"/>
</dbReference>
<gene>
    <name evidence="3" type="ORF">LU635_04980</name>
</gene>
<dbReference type="InterPro" id="IPR013783">
    <property type="entry name" value="Ig-like_fold"/>
</dbReference>
<dbReference type="PANTHER" id="PTHR46708:SF2">
    <property type="entry name" value="FIBRONECTIN TYPE-III DOMAIN-CONTAINING PROTEIN"/>
    <property type="match status" value="1"/>
</dbReference>
<dbReference type="CDD" id="cd00063">
    <property type="entry name" value="FN3"/>
    <property type="match status" value="1"/>
</dbReference>
<name>A0A9X2A7N1_9FLAO</name>
<sequence>MSLFYFAKLAASSSAYNSEPIPAPNQVGDAVLTIDGNSLTEGTGTNIVQYYPRKVKDHFAKSFNSLSFASFGVGGQTLDQMIADAATQIDPLVDVSKLNILVFWETVNQMYSSGTGADHFTRTQNYAQGRRDAGYDLIILITPPYLKKDADGVFRGISGVITPNDPGGYHDRLTDFVNLVEGADINTMPWDIHINLMDAPHIGGGRDEVKDNNYFVDSTHKTDAGYTVVQHLVIRKIKELLNIAPTQYAPSNLATSNVLANSLDLSWTAPAYPVSEYRIYKNANLIATSNTTSKNITNLVEGQPYVLTVGAVYANGNEHKSDVLFVRTPGSSLVTPVNLRFDVTTTSVRPYWERPTGVNVDFDLATDPYFTNIVGTSQNFNGSNITIAGKDPDTLYYFRVKSVDGANTDSDYLIGYTRTLAA</sequence>
<evidence type="ECO:0000259" key="2">
    <source>
        <dbReference type="PROSITE" id="PS50853"/>
    </source>
</evidence>
<keyword evidence="1" id="KW-0677">Repeat</keyword>
<proteinExistence type="predicted"/>
<dbReference type="InterPro" id="IPR003961">
    <property type="entry name" value="FN3_dom"/>
</dbReference>
<dbReference type="RefSeq" id="WP_240096838.1">
    <property type="nucleotide sequence ID" value="NZ_JAJSON010000014.1"/>
</dbReference>
<reference evidence="3" key="1">
    <citation type="submission" date="2021-12" db="EMBL/GenBank/DDBJ databases">
        <title>Description of Gramella crocea sp. nov., a new bacterium isolated from activated sludge.</title>
        <authorList>
            <person name="Zhang X."/>
        </authorList>
    </citation>
    <scope>NUCLEOTIDE SEQUENCE</scope>
    <source>
        <strain evidence="3">YB25</strain>
    </source>
</reference>